<gene>
    <name evidence="3" type="ORF">K460DRAFT_414062</name>
</gene>
<evidence type="ECO:0008006" key="5">
    <source>
        <dbReference type="Google" id="ProtNLM"/>
    </source>
</evidence>
<evidence type="ECO:0000256" key="1">
    <source>
        <dbReference type="SAM" id="MobiDB-lite"/>
    </source>
</evidence>
<keyword evidence="2" id="KW-0812">Transmembrane</keyword>
<proteinExistence type="predicted"/>
<dbReference type="InterPro" id="IPR033481">
    <property type="entry name" value="Dni1/Fig1"/>
</dbReference>
<comment type="caution">
    <text evidence="3">The sequence shown here is derived from an EMBL/GenBank/DDBJ whole genome shotgun (WGS) entry which is preliminary data.</text>
</comment>
<dbReference type="RefSeq" id="XP_040789845.1">
    <property type="nucleotide sequence ID" value="XM_040937654.1"/>
</dbReference>
<dbReference type="GO" id="GO:0000747">
    <property type="term" value="P:conjugation with cellular fusion"/>
    <property type="evidence" value="ECO:0007669"/>
    <property type="project" value="TreeGrafter"/>
</dbReference>
<dbReference type="PROSITE" id="PS51257">
    <property type="entry name" value="PROKAR_LIPOPROTEIN"/>
    <property type="match status" value="1"/>
</dbReference>
<keyword evidence="2" id="KW-0472">Membrane</keyword>
<dbReference type="Proteomes" id="UP000800039">
    <property type="component" value="Unassembled WGS sequence"/>
</dbReference>
<feature type="transmembrane region" description="Helical" evidence="2">
    <location>
        <begin position="215"/>
        <end position="234"/>
    </location>
</feature>
<keyword evidence="4" id="KW-1185">Reference proteome</keyword>
<dbReference type="PANTHER" id="PTHR28092">
    <property type="entry name" value="FACTOR-INDUCED GENE 1 PROTEIN"/>
    <property type="match status" value="1"/>
</dbReference>
<dbReference type="PANTHER" id="PTHR28092:SF1">
    <property type="entry name" value="FACTOR-INDUCED GENE 1 PROTEIN"/>
    <property type="match status" value="1"/>
</dbReference>
<protein>
    <recommendedName>
        <fullName evidence="5">Ca2+ regulator and membrane fusion protein Fig1-domain-containing protein</fullName>
    </recommendedName>
</protein>
<evidence type="ECO:0000313" key="3">
    <source>
        <dbReference type="EMBL" id="KAF1847282.1"/>
    </source>
</evidence>
<keyword evidence="2" id="KW-1133">Transmembrane helix</keyword>
<name>A0A9P4LAE6_9PLEO</name>
<evidence type="ECO:0000256" key="2">
    <source>
        <dbReference type="SAM" id="Phobius"/>
    </source>
</evidence>
<dbReference type="Pfam" id="PF12351">
    <property type="entry name" value="Fig1"/>
    <property type="match status" value="1"/>
</dbReference>
<dbReference type="AlphaFoldDB" id="A0A9P4LAE6"/>
<accession>A0A9P4LAE6</accession>
<dbReference type="EMBL" id="ML976615">
    <property type="protein sequence ID" value="KAF1847282.1"/>
    <property type="molecule type" value="Genomic_DNA"/>
</dbReference>
<dbReference type="GO" id="GO:0043332">
    <property type="term" value="C:mating projection tip"/>
    <property type="evidence" value="ECO:0007669"/>
    <property type="project" value="TreeGrafter"/>
</dbReference>
<dbReference type="GO" id="GO:0016020">
    <property type="term" value="C:membrane"/>
    <property type="evidence" value="ECO:0007669"/>
    <property type="project" value="InterPro"/>
</dbReference>
<organism evidence="3 4">
    <name type="scientific">Cucurbitaria berberidis CBS 394.84</name>
    <dbReference type="NCBI Taxonomy" id="1168544"/>
    <lineage>
        <taxon>Eukaryota</taxon>
        <taxon>Fungi</taxon>
        <taxon>Dikarya</taxon>
        <taxon>Ascomycota</taxon>
        <taxon>Pezizomycotina</taxon>
        <taxon>Dothideomycetes</taxon>
        <taxon>Pleosporomycetidae</taxon>
        <taxon>Pleosporales</taxon>
        <taxon>Pleosporineae</taxon>
        <taxon>Cucurbitariaceae</taxon>
        <taxon>Cucurbitaria</taxon>
    </lineage>
</organism>
<feature type="compositionally biased region" description="Pro residues" evidence="1">
    <location>
        <begin position="253"/>
        <end position="263"/>
    </location>
</feature>
<dbReference type="GeneID" id="63854904"/>
<feature type="transmembrane region" description="Helical" evidence="2">
    <location>
        <begin position="164"/>
        <end position="185"/>
    </location>
</feature>
<dbReference type="OrthoDB" id="3524679at2759"/>
<feature type="non-terminal residue" evidence="3">
    <location>
        <position position="263"/>
    </location>
</feature>
<feature type="compositionally biased region" description="Polar residues" evidence="1">
    <location>
        <begin position="240"/>
        <end position="249"/>
    </location>
</feature>
<sequence>MAIAQRMQNINYRLLSYTLSICALLFYALALTGCISQSPGVPNIFLLEIKGIRGGNSTAAEVRVGYYGICIQMSNQTTCQVSSGKTTDAILQFKNTPPPSSTTESNGLASIISLTLAIQSKIIPALIAGAGVLFTISLFVVVLLNRDFKQIGKSNPTRAKRRQVLRKALFATLWPSVAFSLASAMSVHQTTSALAYITRAEASTIEITAGTTLNVLQWLAFASSALFAVATLGISSTQHQTIPSAGSTTPGDPGLPPPPPPFP</sequence>
<evidence type="ECO:0000313" key="4">
    <source>
        <dbReference type="Proteomes" id="UP000800039"/>
    </source>
</evidence>
<feature type="region of interest" description="Disordered" evidence="1">
    <location>
        <begin position="240"/>
        <end position="263"/>
    </location>
</feature>
<reference evidence="3" key="1">
    <citation type="submission" date="2020-01" db="EMBL/GenBank/DDBJ databases">
        <authorList>
            <consortium name="DOE Joint Genome Institute"/>
            <person name="Haridas S."/>
            <person name="Albert R."/>
            <person name="Binder M."/>
            <person name="Bloem J."/>
            <person name="Labutti K."/>
            <person name="Salamov A."/>
            <person name="Andreopoulos B."/>
            <person name="Baker S.E."/>
            <person name="Barry K."/>
            <person name="Bills G."/>
            <person name="Bluhm B.H."/>
            <person name="Cannon C."/>
            <person name="Castanera R."/>
            <person name="Culley D.E."/>
            <person name="Daum C."/>
            <person name="Ezra D."/>
            <person name="Gonzalez J.B."/>
            <person name="Henrissat B."/>
            <person name="Kuo A."/>
            <person name="Liang C."/>
            <person name="Lipzen A."/>
            <person name="Lutzoni F."/>
            <person name="Magnuson J."/>
            <person name="Mondo S."/>
            <person name="Nolan M."/>
            <person name="Ohm R."/>
            <person name="Pangilinan J."/>
            <person name="Park H.-J."/>
            <person name="Ramirez L."/>
            <person name="Alfaro M."/>
            <person name="Sun H."/>
            <person name="Tritt A."/>
            <person name="Yoshinaga Y."/>
            <person name="Zwiers L.-H."/>
            <person name="Turgeon B.G."/>
            <person name="Goodwin S.B."/>
            <person name="Spatafora J.W."/>
            <person name="Crous P.W."/>
            <person name="Grigoriev I.V."/>
        </authorList>
    </citation>
    <scope>NUCLEOTIDE SEQUENCE</scope>
    <source>
        <strain evidence="3">CBS 394.84</strain>
    </source>
</reference>
<feature type="transmembrane region" description="Helical" evidence="2">
    <location>
        <begin position="122"/>
        <end position="144"/>
    </location>
</feature>